<dbReference type="EMBL" id="CAJZBQ010000047">
    <property type="protein sequence ID" value="CAG9329056.1"/>
    <property type="molecule type" value="Genomic_DNA"/>
</dbReference>
<accession>A0AAU9JMG0</accession>
<dbReference type="SMART" id="SM00015">
    <property type="entry name" value="IQ"/>
    <property type="match status" value="3"/>
</dbReference>
<evidence type="ECO:0000313" key="3">
    <source>
        <dbReference type="Proteomes" id="UP001162131"/>
    </source>
</evidence>
<keyword evidence="1" id="KW-0175">Coiled coil</keyword>
<dbReference type="Pfam" id="PF00612">
    <property type="entry name" value="IQ"/>
    <property type="match status" value="2"/>
</dbReference>
<protein>
    <submittedName>
        <fullName evidence="2">Uncharacterized protein</fullName>
    </submittedName>
</protein>
<dbReference type="Proteomes" id="UP001162131">
    <property type="component" value="Unassembled WGS sequence"/>
</dbReference>
<comment type="caution">
    <text evidence="2">The sequence shown here is derived from an EMBL/GenBank/DDBJ whole genome shotgun (WGS) entry which is preliminary data.</text>
</comment>
<organism evidence="2 3">
    <name type="scientific">Blepharisma stoltei</name>
    <dbReference type="NCBI Taxonomy" id="1481888"/>
    <lineage>
        <taxon>Eukaryota</taxon>
        <taxon>Sar</taxon>
        <taxon>Alveolata</taxon>
        <taxon>Ciliophora</taxon>
        <taxon>Postciliodesmatophora</taxon>
        <taxon>Heterotrichea</taxon>
        <taxon>Heterotrichida</taxon>
        <taxon>Blepharismidae</taxon>
        <taxon>Blepharisma</taxon>
    </lineage>
</organism>
<feature type="coiled-coil region" evidence="1">
    <location>
        <begin position="306"/>
        <end position="344"/>
    </location>
</feature>
<dbReference type="Gene3D" id="1.20.5.190">
    <property type="match status" value="1"/>
</dbReference>
<sequence length="404" mass="47709">MSSSKMSKGTRIIDSIIKIQQTVRCCLSKLQVRKLKDLQRHELKVAQSIKYLGDNLPKSKPKKQPSIMMRKPPIYKKTPKSQDEYAKSIIIIQKHIRGFLQRKKFKNLLIEKMLKEQEDQYETQIKKVEDALIGDEFYSNAQSPDLSEISIMNQSVDKSVIPSLRQLDKVSKFELPLPMSQRKKFSPSKNKKLVQPIVFDFDIYILAATEIQRVYRGHLVRKNLCGNFYRLRSRIKKIQHLYKNWKKRRSGQLELAIKLLSKHSNMMTTTFGSYQHLRSIVLNQDKNGKYSKVLESLDMKMRDVGLFNDRENSRNLQRKIIELEKEKREEKARHTKELEILKLRERNLIDDYMKGMKALKYQLEISHKNNFELFGKLFKRLQDAKKEADEDYNEPSTLLPENSL</sequence>
<dbReference type="AlphaFoldDB" id="A0AAU9JMG0"/>
<keyword evidence="3" id="KW-1185">Reference proteome</keyword>
<reference evidence="2" key="1">
    <citation type="submission" date="2021-09" db="EMBL/GenBank/DDBJ databases">
        <authorList>
            <consortium name="AG Swart"/>
            <person name="Singh M."/>
            <person name="Singh A."/>
            <person name="Seah K."/>
            <person name="Emmerich C."/>
        </authorList>
    </citation>
    <scope>NUCLEOTIDE SEQUENCE</scope>
    <source>
        <strain evidence="2">ATCC30299</strain>
    </source>
</reference>
<dbReference type="InterPro" id="IPR000048">
    <property type="entry name" value="IQ_motif_EF-hand-BS"/>
</dbReference>
<proteinExistence type="predicted"/>
<gene>
    <name evidence="2" type="ORF">BSTOLATCC_MIC47892</name>
</gene>
<dbReference type="PROSITE" id="PS50096">
    <property type="entry name" value="IQ"/>
    <property type="match status" value="2"/>
</dbReference>
<evidence type="ECO:0000256" key="1">
    <source>
        <dbReference type="SAM" id="Coils"/>
    </source>
</evidence>
<name>A0AAU9JMG0_9CILI</name>
<evidence type="ECO:0000313" key="2">
    <source>
        <dbReference type="EMBL" id="CAG9329056.1"/>
    </source>
</evidence>